<dbReference type="InterPro" id="IPR019847">
    <property type="entry name" value="Gliding_motility_assoc_GldN"/>
</dbReference>
<dbReference type="Pfam" id="PF19841">
    <property type="entry name" value="GldN"/>
    <property type="match status" value="1"/>
</dbReference>
<organism evidence="1 2">
    <name type="scientific">Lishizhenia tianjinensis</name>
    <dbReference type="NCBI Taxonomy" id="477690"/>
    <lineage>
        <taxon>Bacteria</taxon>
        <taxon>Pseudomonadati</taxon>
        <taxon>Bacteroidota</taxon>
        <taxon>Flavobacteriia</taxon>
        <taxon>Flavobacteriales</taxon>
        <taxon>Crocinitomicaceae</taxon>
        <taxon>Lishizhenia</taxon>
    </lineage>
</organism>
<accession>A0A1I6XAM7</accession>
<dbReference type="RefSeq" id="WP_139230181.1">
    <property type="nucleotide sequence ID" value="NZ_FPAS01000001.1"/>
</dbReference>
<protein>
    <recommendedName>
        <fullName evidence="3">MORN repeat variant</fullName>
    </recommendedName>
</protein>
<keyword evidence="2" id="KW-1185">Reference proteome</keyword>
<dbReference type="AlphaFoldDB" id="A0A1I6XAM7"/>
<reference evidence="1 2" key="1">
    <citation type="submission" date="2016-10" db="EMBL/GenBank/DDBJ databases">
        <authorList>
            <person name="de Groot N.N."/>
        </authorList>
    </citation>
    <scope>NUCLEOTIDE SEQUENCE [LARGE SCALE GENOMIC DNA]</scope>
    <source>
        <strain evidence="1 2">CGMCC 1.7005</strain>
    </source>
</reference>
<dbReference type="SUPFAM" id="SSF82185">
    <property type="entry name" value="Histone H3 K4-specific methyltransferase SET7/9 N-terminal domain"/>
    <property type="match status" value="1"/>
</dbReference>
<dbReference type="InterPro" id="IPR011652">
    <property type="entry name" value="MORN_2"/>
</dbReference>
<dbReference type="Pfam" id="PF07661">
    <property type="entry name" value="MORN_2"/>
    <property type="match status" value="1"/>
</dbReference>
<dbReference type="OrthoDB" id="6334863at2"/>
<sequence>MSKLIGSIFLLVFSLPLLGQFDGSIINTGFIHQTKDKLYLSHHLYEKTNSLLYSNKLNLDSATTNLLQKGNSKWNLPYLEMNYCYLFDRRNTWSIRAYRTLDLKDIENRHFTKGSCSIQNLVLENNTIQSDTIYLKEKSFIHVITQALKEQKITAFSSPHFENNSILYDEIDADKLSSRIYFIKIKEDYHYDKATGRLKAFPIGIALLDKNENEIFWLYYPEIRIELQQSFVTTQFTSQPHISWSEIIEEHHYLSENLQTEPHSNHQAPTRPDYKEHRDDFDALFEIEIIREHITKNYPNYTGEINSVLINGDIVHGELVCGLQQGKWQVLHQNGNQKIELSFKDHLPHGKFLLQNELGKTLIKGSFKNGLRSGIWESYFSNGQKKSRRHYHMGMLEGEQQTWYSSGQKHLHYNYENYQLNGIFERWNTSGILTESGQFKNDHITGEWTIAIKVPEVYQNIIKNNPNYDWGITPTALDDGYLNYSVIIQQYTAHCSKEICSKRISLSAIH</sequence>
<proteinExistence type="predicted"/>
<evidence type="ECO:0008006" key="3">
    <source>
        <dbReference type="Google" id="ProtNLM"/>
    </source>
</evidence>
<gene>
    <name evidence="1" type="ORF">SAMN05216474_0056</name>
</gene>
<dbReference type="Proteomes" id="UP000236454">
    <property type="component" value="Unassembled WGS sequence"/>
</dbReference>
<dbReference type="Gene3D" id="3.90.930.1">
    <property type="match status" value="1"/>
</dbReference>
<dbReference type="STRING" id="477690.SAMN05216474_0056"/>
<evidence type="ECO:0000313" key="2">
    <source>
        <dbReference type="Proteomes" id="UP000236454"/>
    </source>
</evidence>
<evidence type="ECO:0000313" key="1">
    <source>
        <dbReference type="EMBL" id="SFT35349.1"/>
    </source>
</evidence>
<name>A0A1I6XAM7_9FLAO</name>
<dbReference type="EMBL" id="FPAS01000001">
    <property type="protein sequence ID" value="SFT35349.1"/>
    <property type="molecule type" value="Genomic_DNA"/>
</dbReference>